<keyword evidence="10" id="KW-0333">Golgi apparatus</keyword>
<keyword evidence="12" id="KW-1185">Reference proteome</keyword>
<evidence type="ECO:0000313" key="12">
    <source>
        <dbReference type="Proteomes" id="UP000053447"/>
    </source>
</evidence>
<dbReference type="GO" id="GO:0006665">
    <property type="term" value="P:sphingolipid metabolic process"/>
    <property type="evidence" value="ECO:0007669"/>
    <property type="project" value="UniProtKB-UniRule"/>
</dbReference>
<comment type="similarity">
    <text evidence="2 10">Belongs to the ARV1 family.</text>
</comment>
<keyword evidence="8 10" id="KW-0443">Lipid metabolism</keyword>
<dbReference type="InterPro" id="IPR007290">
    <property type="entry name" value="Arv1"/>
</dbReference>
<dbReference type="GO" id="GO:0000139">
    <property type="term" value="C:Golgi membrane"/>
    <property type="evidence" value="ECO:0007669"/>
    <property type="project" value="UniProtKB-SubCell"/>
</dbReference>
<feature type="transmembrane region" description="Helical" evidence="10">
    <location>
        <begin position="82"/>
        <end position="105"/>
    </location>
</feature>
<dbReference type="Pfam" id="PF04161">
    <property type="entry name" value="Arv1"/>
    <property type="match status" value="1"/>
</dbReference>
<dbReference type="RefSeq" id="XP_018231530.1">
    <property type="nucleotide sequence ID" value="XM_018372590.1"/>
</dbReference>
<evidence type="ECO:0000256" key="10">
    <source>
        <dbReference type="RuleBase" id="RU368065"/>
    </source>
</evidence>
<accession>A0A0W4ZWT7</accession>
<dbReference type="AlphaFoldDB" id="A0A0W4ZWT7"/>
<keyword evidence="10" id="KW-0746">Sphingolipid metabolism</keyword>
<gene>
    <name evidence="11" type="ORF">T551_00323</name>
</gene>
<sequence>MQAVLHVFLTIYRPNMLFCAILVSSSIRFLAVFMFIWPHESPAAFYIIEWVVLYSNLQAIKSCLCVCGIFADNTVLFDCGALRALILVFTGLLLRTVFCLMLHSLLGATLPLHPSCTLTCNAFSRALTLFTL</sequence>
<keyword evidence="3 10" id="KW-0813">Transport</keyword>
<evidence type="ECO:0000256" key="7">
    <source>
        <dbReference type="ARBA" id="ARBA00023055"/>
    </source>
</evidence>
<comment type="caution">
    <text evidence="11">The sequence shown here is derived from an EMBL/GenBank/DDBJ whole genome shotgun (WGS) entry which is preliminary data.</text>
</comment>
<protein>
    <recommendedName>
        <fullName evidence="10">Protein ARV</fullName>
    </recommendedName>
</protein>
<dbReference type="Proteomes" id="UP000053447">
    <property type="component" value="Unassembled WGS sequence"/>
</dbReference>
<keyword evidence="5 10" id="KW-0256">Endoplasmic reticulum</keyword>
<reference evidence="12" key="1">
    <citation type="journal article" date="2016" name="Nat. Commun.">
        <title>Genome analysis of three Pneumocystis species reveals adaptation mechanisms to life exclusively in mammalian hosts.</title>
        <authorList>
            <person name="Ma L."/>
            <person name="Chen Z."/>
            <person name="Huang D.W."/>
            <person name="Kutty G."/>
            <person name="Ishihara M."/>
            <person name="Wang H."/>
            <person name="Abouelleil A."/>
            <person name="Bishop L."/>
            <person name="Davey E."/>
            <person name="Deng R."/>
            <person name="Deng X."/>
            <person name="Fan L."/>
            <person name="Fantoni G."/>
            <person name="Fitzgerald M."/>
            <person name="Gogineni E."/>
            <person name="Goldberg J.M."/>
            <person name="Handley G."/>
            <person name="Hu X."/>
            <person name="Huber C."/>
            <person name="Jiao X."/>
            <person name="Jones K."/>
            <person name="Levin J.Z."/>
            <person name="Liu Y."/>
            <person name="Macdonald P."/>
            <person name="Melnikov A."/>
            <person name="Raley C."/>
            <person name="Sassi M."/>
            <person name="Sherman B.T."/>
            <person name="Song X."/>
            <person name="Sykes S."/>
            <person name="Tran B."/>
            <person name="Walsh L."/>
            <person name="Xia Y."/>
            <person name="Yang J."/>
            <person name="Young S."/>
            <person name="Zeng Q."/>
            <person name="Zheng X."/>
            <person name="Stephens R."/>
            <person name="Nusbaum C."/>
            <person name="Birren B.W."/>
            <person name="Azadi P."/>
            <person name="Lempicki R.A."/>
            <person name="Cuomo C.A."/>
            <person name="Kovacs J.A."/>
        </authorList>
    </citation>
    <scope>NUCLEOTIDE SEQUENCE [LARGE SCALE GENOMIC DNA]</scope>
    <source>
        <strain evidence="12">RU7</strain>
    </source>
</reference>
<feature type="transmembrane region" description="Helical" evidence="10">
    <location>
        <begin position="43"/>
        <end position="70"/>
    </location>
</feature>
<comment type="function">
    <text evidence="10">Regulates also the sphingolipid metabolism.</text>
</comment>
<evidence type="ECO:0000256" key="6">
    <source>
        <dbReference type="ARBA" id="ARBA00022989"/>
    </source>
</evidence>
<evidence type="ECO:0000256" key="9">
    <source>
        <dbReference type="ARBA" id="ARBA00023136"/>
    </source>
</evidence>
<keyword evidence="6 10" id="KW-1133">Transmembrane helix</keyword>
<dbReference type="OrthoDB" id="2192830at2759"/>
<dbReference type="EMBL" id="LFWA01000001">
    <property type="protein sequence ID" value="KTW32838.1"/>
    <property type="molecule type" value="Genomic_DNA"/>
</dbReference>
<keyword evidence="7 10" id="KW-0445">Lipid transport</keyword>
<dbReference type="GO" id="GO:0097036">
    <property type="term" value="P:regulation of plasma membrane sterol distribution"/>
    <property type="evidence" value="ECO:0007669"/>
    <property type="project" value="UniProtKB-UniRule"/>
</dbReference>
<evidence type="ECO:0000313" key="11">
    <source>
        <dbReference type="EMBL" id="KTW32838.1"/>
    </source>
</evidence>
<keyword evidence="4 10" id="KW-0812">Transmembrane</keyword>
<dbReference type="VEuPathDB" id="FungiDB:T551_00323"/>
<proteinExistence type="inferred from homology"/>
<comment type="function">
    <text evidence="10">Mediator of sterol homeostasis involved in sterol uptake, trafficking and distribution into membranes.</text>
</comment>
<evidence type="ECO:0000256" key="1">
    <source>
        <dbReference type="ARBA" id="ARBA00004477"/>
    </source>
</evidence>
<organism evidence="11 12">
    <name type="scientific">Pneumocystis jirovecii (strain RU7)</name>
    <name type="common">Human pneumocystis pneumonia agent</name>
    <dbReference type="NCBI Taxonomy" id="1408657"/>
    <lineage>
        <taxon>Eukaryota</taxon>
        <taxon>Fungi</taxon>
        <taxon>Dikarya</taxon>
        <taxon>Ascomycota</taxon>
        <taxon>Taphrinomycotina</taxon>
        <taxon>Pneumocystomycetes</taxon>
        <taxon>Pneumocystaceae</taxon>
        <taxon>Pneumocystis</taxon>
    </lineage>
</organism>
<evidence type="ECO:0000256" key="2">
    <source>
        <dbReference type="ARBA" id="ARBA00009187"/>
    </source>
</evidence>
<dbReference type="GeneID" id="28938845"/>
<keyword evidence="9 10" id="KW-0472">Membrane</keyword>
<evidence type="ECO:0000256" key="8">
    <source>
        <dbReference type="ARBA" id="ARBA00023098"/>
    </source>
</evidence>
<name>A0A0W4ZWT7_PNEJ7</name>
<evidence type="ECO:0000256" key="5">
    <source>
        <dbReference type="ARBA" id="ARBA00022824"/>
    </source>
</evidence>
<feature type="transmembrane region" description="Helical" evidence="10">
    <location>
        <begin position="16"/>
        <end position="37"/>
    </location>
</feature>
<evidence type="ECO:0000256" key="3">
    <source>
        <dbReference type="ARBA" id="ARBA00022448"/>
    </source>
</evidence>
<comment type="subcellular location">
    <subcellularLocation>
        <location evidence="1 10">Endoplasmic reticulum membrane</location>
        <topology evidence="1 10">Multi-pass membrane protein</topology>
    </subcellularLocation>
    <subcellularLocation>
        <location evidence="10">Golgi apparatus membrane</location>
        <topology evidence="10">Multi-pass membrane protein</topology>
    </subcellularLocation>
</comment>
<dbReference type="GO" id="GO:0032366">
    <property type="term" value="P:intracellular sterol transport"/>
    <property type="evidence" value="ECO:0007669"/>
    <property type="project" value="UniProtKB-UniRule"/>
</dbReference>
<dbReference type="GO" id="GO:0016125">
    <property type="term" value="P:sterol metabolic process"/>
    <property type="evidence" value="ECO:0007669"/>
    <property type="project" value="UniProtKB-UniRule"/>
</dbReference>
<dbReference type="GO" id="GO:0005789">
    <property type="term" value="C:endoplasmic reticulum membrane"/>
    <property type="evidence" value="ECO:0007669"/>
    <property type="project" value="UniProtKB-SubCell"/>
</dbReference>
<evidence type="ECO:0000256" key="4">
    <source>
        <dbReference type="ARBA" id="ARBA00022692"/>
    </source>
</evidence>